<dbReference type="Proteomes" id="UP001227126">
    <property type="component" value="Unassembled WGS sequence"/>
</dbReference>
<accession>A0ABT7FFH4</accession>
<evidence type="ECO:0000256" key="1">
    <source>
        <dbReference type="SAM" id="SignalP"/>
    </source>
</evidence>
<evidence type="ECO:0000313" key="4">
    <source>
        <dbReference type="Proteomes" id="UP001227126"/>
    </source>
</evidence>
<feature type="chain" id="PRO_5045489919" evidence="1">
    <location>
        <begin position="19"/>
        <end position="320"/>
    </location>
</feature>
<dbReference type="EMBL" id="JASNJE010000012">
    <property type="protein sequence ID" value="MDK3073728.1"/>
    <property type="molecule type" value="Genomic_DNA"/>
</dbReference>
<gene>
    <name evidence="3" type="ORF">QO034_11445</name>
</gene>
<keyword evidence="1" id="KW-0732">Signal</keyword>
<dbReference type="InterPro" id="IPR050570">
    <property type="entry name" value="Cell_wall_metabolism_enzyme"/>
</dbReference>
<dbReference type="Gene3D" id="2.70.70.10">
    <property type="entry name" value="Glucose Permease (Domain IIA)"/>
    <property type="match status" value="1"/>
</dbReference>
<dbReference type="CDD" id="cd12797">
    <property type="entry name" value="M23_peptidase"/>
    <property type="match status" value="1"/>
</dbReference>
<dbReference type="InterPro" id="IPR016047">
    <property type="entry name" value="M23ase_b-sheet_dom"/>
</dbReference>
<organism evidence="3 4">
    <name type="scientific">Sedimentitalea xiamensis</name>
    <dbReference type="NCBI Taxonomy" id="3050037"/>
    <lineage>
        <taxon>Bacteria</taxon>
        <taxon>Pseudomonadati</taxon>
        <taxon>Pseudomonadota</taxon>
        <taxon>Alphaproteobacteria</taxon>
        <taxon>Rhodobacterales</taxon>
        <taxon>Paracoccaceae</taxon>
        <taxon>Sedimentitalea</taxon>
    </lineage>
</organism>
<feature type="signal peptide" evidence="1">
    <location>
        <begin position="1"/>
        <end position="18"/>
    </location>
</feature>
<keyword evidence="3" id="KW-0378">Hydrolase</keyword>
<sequence>MRAALAAVILSLAAPVAAGDFVLDLPIGCDLGETCHIQHFVDRDPGKGAMDFRCGHMTYDGHKGTDFALATLADMRRGVDILTAAPGVVTAQRDGMPDMAFDDGNAAQVEGRECGNGVVIEHEGGWETQYCHMKSGSIAVSEGDRLSAGAVLGQVGLSGKTTFPHLHLSVRREAAVIDPFDVDPAGNCGYNPLSIWRETPPYRAGGLIGAGFADGVPTYDAIRDGSVPETDLTRDSAVLVLFGFAYGGREGDEMRLILTGPEGEILSHAERLDRAQAQFFRAAGKRRPAAGWPAGPYEGLVILLRDDVELDRKPIRIRVD</sequence>
<feature type="domain" description="M23ase beta-sheet core" evidence="2">
    <location>
        <begin position="87"/>
        <end position="179"/>
    </location>
</feature>
<evidence type="ECO:0000313" key="3">
    <source>
        <dbReference type="EMBL" id="MDK3073728.1"/>
    </source>
</evidence>
<dbReference type="InterPro" id="IPR011055">
    <property type="entry name" value="Dup_hybrid_motif"/>
</dbReference>
<keyword evidence="4" id="KW-1185">Reference proteome</keyword>
<protein>
    <submittedName>
        <fullName evidence="3">M23 family metallopeptidase</fullName>
        <ecNumber evidence="3">3.4.-.-</ecNumber>
    </submittedName>
</protein>
<dbReference type="PANTHER" id="PTHR21666:SF270">
    <property type="entry name" value="MUREIN HYDROLASE ACTIVATOR ENVC"/>
    <property type="match status" value="1"/>
</dbReference>
<dbReference type="RefSeq" id="WP_284485667.1">
    <property type="nucleotide sequence ID" value="NZ_JASNJE010000012.1"/>
</dbReference>
<name>A0ABT7FFH4_9RHOB</name>
<dbReference type="SUPFAM" id="SSF51261">
    <property type="entry name" value="Duplicated hybrid motif"/>
    <property type="match status" value="1"/>
</dbReference>
<evidence type="ECO:0000259" key="2">
    <source>
        <dbReference type="Pfam" id="PF01551"/>
    </source>
</evidence>
<comment type="caution">
    <text evidence="3">The sequence shown here is derived from an EMBL/GenBank/DDBJ whole genome shotgun (WGS) entry which is preliminary data.</text>
</comment>
<dbReference type="GO" id="GO:0016787">
    <property type="term" value="F:hydrolase activity"/>
    <property type="evidence" value="ECO:0007669"/>
    <property type="project" value="UniProtKB-KW"/>
</dbReference>
<proteinExistence type="predicted"/>
<dbReference type="PANTHER" id="PTHR21666">
    <property type="entry name" value="PEPTIDASE-RELATED"/>
    <property type="match status" value="1"/>
</dbReference>
<reference evidence="3 4" key="1">
    <citation type="submission" date="2023-05" db="EMBL/GenBank/DDBJ databases">
        <title>Sedimentitalea sp. nov. JM2-8.</title>
        <authorList>
            <person name="Huang J."/>
        </authorList>
    </citation>
    <scope>NUCLEOTIDE SEQUENCE [LARGE SCALE GENOMIC DNA]</scope>
    <source>
        <strain evidence="3 4">JM2-8</strain>
    </source>
</reference>
<dbReference type="EC" id="3.4.-.-" evidence="3"/>
<dbReference type="Pfam" id="PF01551">
    <property type="entry name" value="Peptidase_M23"/>
    <property type="match status" value="1"/>
</dbReference>